<organism evidence="4 5">
    <name type="scientific">Cyphellophora attinorum</name>
    <dbReference type="NCBI Taxonomy" id="1664694"/>
    <lineage>
        <taxon>Eukaryota</taxon>
        <taxon>Fungi</taxon>
        <taxon>Dikarya</taxon>
        <taxon>Ascomycota</taxon>
        <taxon>Pezizomycotina</taxon>
        <taxon>Eurotiomycetes</taxon>
        <taxon>Chaetothyriomycetidae</taxon>
        <taxon>Chaetothyriales</taxon>
        <taxon>Cyphellophoraceae</taxon>
        <taxon>Cyphellophora</taxon>
    </lineage>
</organism>
<evidence type="ECO:0000313" key="4">
    <source>
        <dbReference type="EMBL" id="KPI43047.1"/>
    </source>
</evidence>
<dbReference type="GO" id="GO:0008270">
    <property type="term" value="F:zinc ion binding"/>
    <property type="evidence" value="ECO:0007669"/>
    <property type="project" value="InterPro"/>
</dbReference>
<accession>A0A0N1HDH5</accession>
<comment type="subcellular location">
    <subcellularLocation>
        <location evidence="1">Nucleus</location>
    </subcellularLocation>
</comment>
<feature type="domain" description="Xylanolytic transcriptional activator regulatory" evidence="3">
    <location>
        <begin position="191"/>
        <end position="377"/>
    </location>
</feature>
<dbReference type="PANTHER" id="PTHR31001">
    <property type="entry name" value="UNCHARACTERIZED TRANSCRIPTIONAL REGULATORY PROTEIN"/>
    <property type="match status" value="1"/>
</dbReference>
<dbReference type="Proteomes" id="UP000038010">
    <property type="component" value="Unassembled WGS sequence"/>
</dbReference>
<dbReference type="InterPro" id="IPR007219">
    <property type="entry name" value="XnlR_reg_dom"/>
</dbReference>
<comment type="caution">
    <text evidence="4">The sequence shown here is derived from an EMBL/GenBank/DDBJ whole genome shotgun (WGS) entry which is preliminary data.</text>
</comment>
<dbReference type="OrthoDB" id="424974at2759"/>
<dbReference type="Pfam" id="PF04082">
    <property type="entry name" value="Fungal_trans"/>
    <property type="match status" value="1"/>
</dbReference>
<evidence type="ECO:0000256" key="1">
    <source>
        <dbReference type="ARBA" id="ARBA00004123"/>
    </source>
</evidence>
<name>A0A0N1HDH5_9EURO</name>
<evidence type="ECO:0000313" key="5">
    <source>
        <dbReference type="Proteomes" id="UP000038010"/>
    </source>
</evidence>
<proteinExistence type="predicted"/>
<keyword evidence="5" id="KW-1185">Reference proteome</keyword>
<dbReference type="GO" id="GO:0003677">
    <property type="term" value="F:DNA binding"/>
    <property type="evidence" value="ECO:0007669"/>
    <property type="project" value="InterPro"/>
</dbReference>
<dbReference type="GeneID" id="28733735"/>
<sequence length="719" mass="80978">MEMMARQRTDAASTAQRDQATIDCALDEVAAASRSTNTDLASLPLLALDPSELDPLRYADTATPNDYERYLEPTAPGGISLSHGETEDPELDLGVNVGKMWMTDRIGGLLRPHMPKEIDRMLANPAFDRRTEAEKAHALAPLTDAGSNFLGPRINYLEPRLLTYDPNNAGLFRHSYMDVLPTKATADTLVERYRDAVHQITPIMHWPIFLSQYDVFWRTVSTGFEPPSGLSALVFSVFFAAAASIAGESEDHPNQQSRLAARNALQAVTEQALASARLLHATRLEVLQALVIYLIPCFGIQTSRAHVGLLALAITLAESQGLHKDLALSPDSQQPERQVRRLIWFHLSALDLRACYGHCARMRITKEDYDTKMPDTNGSDSGLLGAGGAFGWSSMTFARIRFECVEMAKIVWHDRASLERREVTITDCLGKIEAFRTRLERHHGRHLDTTLPIQKYTRLMMNTMVQNLYVMITFRFLRQYGQKVPDRLRQLTIHAAVISMESAMMLERSPDLAMWRWHNGCYQQWQIAFLLLSHIVRTPDQPQANRIWDIINYVFEIEPSLSPAVKIRSIMTTVRHRVTAYQDARKIRTTTEFDDKHDLPQRIINEVPLGVVVPALISASSRPDAGRSDDGEHFKGSSLPFDTGFHHLMPHVIGHDALGSQASLPLAFNQNFADALPQYNRSTDRAGEPQGFSDKDLEMADIDWDEWDRLFPPDANPDF</sequence>
<keyword evidence="2" id="KW-0539">Nucleus</keyword>
<dbReference type="PANTHER" id="PTHR31001:SF40">
    <property type="entry name" value="ZN(II)2CYS6 TRANSCRIPTION FACTOR (EUROFUNG)"/>
    <property type="match status" value="1"/>
</dbReference>
<dbReference type="AlphaFoldDB" id="A0A0N1HDH5"/>
<dbReference type="EMBL" id="LFJN01000006">
    <property type="protein sequence ID" value="KPI43047.1"/>
    <property type="molecule type" value="Genomic_DNA"/>
</dbReference>
<evidence type="ECO:0000259" key="3">
    <source>
        <dbReference type="Pfam" id="PF04082"/>
    </source>
</evidence>
<reference evidence="4 5" key="1">
    <citation type="submission" date="2015-06" db="EMBL/GenBank/DDBJ databases">
        <title>Draft genome of the ant-associated black yeast Phialophora attae CBS 131958.</title>
        <authorList>
            <person name="Moreno L.F."/>
            <person name="Stielow B.J."/>
            <person name="de Hoog S."/>
            <person name="Vicente V.A."/>
            <person name="Weiss V.A."/>
            <person name="de Vries M."/>
            <person name="Cruz L.M."/>
            <person name="Souza E.M."/>
        </authorList>
    </citation>
    <scope>NUCLEOTIDE SEQUENCE [LARGE SCALE GENOMIC DNA]</scope>
    <source>
        <strain evidence="4 5">CBS 131958</strain>
    </source>
</reference>
<dbReference type="VEuPathDB" id="FungiDB:AB675_1928"/>
<dbReference type="RefSeq" id="XP_018003010.1">
    <property type="nucleotide sequence ID" value="XM_018141855.1"/>
</dbReference>
<dbReference type="STRING" id="1664694.A0A0N1HDH5"/>
<dbReference type="GO" id="GO:0005634">
    <property type="term" value="C:nucleus"/>
    <property type="evidence" value="ECO:0007669"/>
    <property type="project" value="UniProtKB-SubCell"/>
</dbReference>
<dbReference type="InterPro" id="IPR050613">
    <property type="entry name" value="Sec_Metabolite_Reg"/>
</dbReference>
<evidence type="ECO:0000256" key="2">
    <source>
        <dbReference type="ARBA" id="ARBA00023242"/>
    </source>
</evidence>
<dbReference type="GO" id="GO:0006351">
    <property type="term" value="P:DNA-templated transcription"/>
    <property type="evidence" value="ECO:0007669"/>
    <property type="project" value="InterPro"/>
</dbReference>
<dbReference type="CDD" id="cd12148">
    <property type="entry name" value="fungal_TF_MHR"/>
    <property type="match status" value="1"/>
</dbReference>
<gene>
    <name evidence="4" type="ORF">AB675_1928</name>
</gene>
<protein>
    <submittedName>
        <fullName evidence="4">Putative transcriptional regulatory protein</fullName>
    </submittedName>
</protein>